<reference evidence="2" key="1">
    <citation type="journal article" date="2019" name="Sci. Rep.">
        <title>Draft genome of Tanacetum cinerariifolium, the natural source of mosquito coil.</title>
        <authorList>
            <person name="Yamashiro T."/>
            <person name="Shiraishi A."/>
            <person name="Satake H."/>
            <person name="Nakayama K."/>
        </authorList>
    </citation>
    <scope>NUCLEOTIDE SEQUENCE</scope>
</reference>
<feature type="compositionally biased region" description="Low complexity" evidence="1">
    <location>
        <begin position="50"/>
        <end position="63"/>
    </location>
</feature>
<name>A0A699WKF2_TANCI</name>
<sequence length="63" mass="6445">GSGCRGRAARQPSCRPPGGAHGRIRAPRGWPSRSSSPQTGLLRGPGGGSSARRPGRLLSQTGR</sequence>
<organism evidence="2">
    <name type="scientific">Tanacetum cinerariifolium</name>
    <name type="common">Dalmatian daisy</name>
    <name type="synonym">Chrysanthemum cinerariifolium</name>
    <dbReference type="NCBI Taxonomy" id="118510"/>
    <lineage>
        <taxon>Eukaryota</taxon>
        <taxon>Viridiplantae</taxon>
        <taxon>Streptophyta</taxon>
        <taxon>Embryophyta</taxon>
        <taxon>Tracheophyta</taxon>
        <taxon>Spermatophyta</taxon>
        <taxon>Magnoliopsida</taxon>
        <taxon>eudicotyledons</taxon>
        <taxon>Gunneridae</taxon>
        <taxon>Pentapetalae</taxon>
        <taxon>asterids</taxon>
        <taxon>campanulids</taxon>
        <taxon>Asterales</taxon>
        <taxon>Asteraceae</taxon>
        <taxon>Asteroideae</taxon>
        <taxon>Anthemideae</taxon>
        <taxon>Anthemidinae</taxon>
        <taxon>Tanacetum</taxon>
    </lineage>
</organism>
<accession>A0A699WKF2</accession>
<dbReference type="AlphaFoldDB" id="A0A699WKF2"/>
<feature type="region of interest" description="Disordered" evidence="1">
    <location>
        <begin position="1"/>
        <end position="63"/>
    </location>
</feature>
<proteinExistence type="predicted"/>
<dbReference type="EMBL" id="BKCJ011702457">
    <property type="protein sequence ID" value="GFD47573.1"/>
    <property type="molecule type" value="Genomic_DNA"/>
</dbReference>
<evidence type="ECO:0000256" key="1">
    <source>
        <dbReference type="SAM" id="MobiDB-lite"/>
    </source>
</evidence>
<evidence type="ECO:0000313" key="2">
    <source>
        <dbReference type="EMBL" id="GFD47573.1"/>
    </source>
</evidence>
<protein>
    <submittedName>
        <fullName evidence="2">Uncharacterized protein</fullName>
    </submittedName>
</protein>
<feature type="non-terminal residue" evidence="2">
    <location>
        <position position="1"/>
    </location>
</feature>
<gene>
    <name evidence="2" type="ORF">Tci_919542</name>
</gene>
<comment type="caution">
    <text evidence="2">The sequence shown here is derived from an EMBL/GenBank/DDBJ whole genome shotgun (WGS) entry which is preliminary data.</text>
</comment>